<protein>
    <recommendedName>
        <fullName evidence="2">histidine kinase</fullName>
        <ecNumber evidence="2">2.7.13.3</ecNumber>
    </recommendedName>
</protein>
<evidence type="ECO:0000256" key="8">
    <source>
        <dbReference type="PROSITE-ProRule" id="PRU00169"/>
    </source>
</evidence>
<evidence type="ECO:0000313" key="10">
    <source>
        <dbReference type="EMBL" id="HHE55794.1"/>
    </source>
</evidence>
<dbReference type="GO" id="GO:0032993">
    <property type="term" value="C:protein-DNA complex"/>
    <property type="evidence" value="ECO:0007669"/>
    <property type="project" value="TreeGrafter"/>
</dbReference>
<dbReference type="CDD" id="cd00082">
    <property type="entry name" value="HisKA"/>
    <property type="match status" value="1"/>
</dbReference>
<gene>
    <name evidence="10" type="ORF">ENL21_08435</name>
</gene>
<keyword evidence="3 8" id="KW-0597">Phosphoprotein</keyword>
<proteinExistence type="predicted"/>
<evidence type="ECO:0000256" key="5">
    <source>
        <dbReference type="ARBA" id="ARBA00023015"/>
    </source>
</evidence>
<dbReference type="Proteomes" id="UP000886111">
    <property type="component" value="Unassembled WGS sequence"/>
</dbReference>
<dbReference type="InterPro" id="IPR036097">
    <property type="entry name" value="HisK_dim/P_sf"/>
</dbReference>
<dbReference type="InterPro" id="IPR039420">
    <property type="entry name" value="WalR-like"/>
</dbReference>
<name>A0A7V5H4P6_CALAY</name>
<keyword evidence="6" id="KW-0238">DNA-binding</keyword>
<comment type="caution">
    <text evidence="10">The sequence shown here is derived from an EMBL/GenBank/DDBJ whole genome shotgun (WGS) entry which is preliminary data.</text>
</comment>
<keyword evidence="5" id="KW-0805">Transcription regulation</keyword>
<dbReference type="GO" id="GO:0000155">
    <property type="term" value="F:phosphorelay sensor kinase activity"/>
    <property type="evidence" value="ECO:0007669"/>
    <property type="project" value="InterPro"/>
</dbReference>
<accession>A0A7V5H4P6</accession>
<dbReference type="PANTHER" id="PTHR48111:SF1">
    <property type="entry name" value="TWO-COMPONENT RESPONSE REGULATOR ORR33"/>
    <property type="match status" value="1"/>
</dbReference>
<keyword evidence="4" id="KW-0902">Two-component regulatory system</keyword>
<dbReference type="GO" id="GO:0006355">
    <property type="term" value="P:regulation of DNA-templated transcription"/>
    <property type="evidence" value="ECO:0007669"/>
    <property type="project" value="TreeGrafter"/>
</dbReference>
<dbReference type="PANTHER" id="PTHR48111">
    <property type="entry name" value="REGULATOR OF RPOS"/>
    <property type="match status" value="1"/>
</dbReference>
<dbReference type="AlphaFoldDB" id="A0A7V5H4P6"/>
<keyword evidence="10" id="KW-0808">Transferase</keyword>
<feature type="domain" description="Response regulatory" evidence="9">
    <location>
        <begin position="5"/>
        <end position="121"/>
    </location>
</feature>
<dbReference type="SUPFAM" id="SSF52172">
    <property type="entry name" value="CheY-like"/>
    <property type="match status" value="1"/>
</dbReference>
<evidence type="ECO:0000256" key="1">
    <source>
        <dbReference type="ARBA" id="ARBA00000085"/>
    </source>
</evidence>
<dbReference type="Gene3D" id="1.10.287.130">
    <property type="match status" value="1"/>
</dbReference>
<dbReference type="InterPro" id="IPR001789">
    <property type="entry name" value="Sig_transdc_resp-reg_receiver"/>
</dbReference>
<dbReference type="GO" id="GO:0000976">
    <property type="term" value="F:transcription cis-regulatory region binding"/>
    <property type="evidence" value="ECO:0007669"/>
    <property type="project" value="TreeGrafter"/>
</dbReference>
<dbReference type="GO" id="GO:0000156">
    <property type="term" value="F:phosphorelay response regulator activity"/>
    <property type="evidence" value="ECO:0007669"/>
    <property type="project" value="TreeGrafter"/>
</dbReference>
<dbReference type="Pfam" id="PF00072">
    <property type="entry name" value="Response_reg"/>
    <property type="match status" value="1"/>
</dbReference>
<evidence type="ECO:0000256" key="2">
    <source>
        <dbReference type="ARBA" id="ARBA00012438"/>
    </source>
</evidence>
<dbReference type="SUPFAM" id="SSF47384">
    <property type="entry name" value="Homodimeric domain of signal transducing histidine kinase"/>
    <property type="match status" value="1"/>
</dbReference>
<evidence type="ECO:0000256" key="6">
    <source>
        <dbReference type="ARBA" id="ARBA00023125"/>
    </source>
</evidence>
<dbReference type="PROSITE" id="PS50110">
    <property type="entry name" value="RESPONSE_REGULATORY"/>
    <property type="match status" value="1"/>
</dbReference>
<evidence type="ECO:0000256" key="7">
    <source>
        <dbReference type="ARBA" id="ARBA00023163"/>
    </source>
</evidence>
<dbReference type="EMBL" id="DRTD01000623">
    <property type="protein sequence ID" value="HHE55794.1"/>
    <property type="molecule type" value="Genomic_DNA"/>
</dbReference>
<sequence>MAKEKIFIIDDNKMNINLLKSILTKEDYLVGATLDSTIAYKKVIEAEPDLILLDIMMPKVDGFEVCEQLKASDRTKFIPVIFLTSRNDEEGIKKAFELGAADYVTRPFNRTELLARIRTHLDLKRTHKKLLELERDRTVLAMAVTANHEINQPLTVLSGNLFLLKESLKSKNLSKKEIEYMDRMERAIAKIKFILEKFRSPNSIKIQKYIEDTKMVVFDDQV</sequence>
<feature type="modified residue" description="4-aspartylphosphate" evidence="8">
    <location>
        <position position="54"/>
    </location>
</feature>
<evidence type="ECO:0000256" key="4">
    <source>
        <dbReference type="ARBA" id="ARBA00023012"/>
    </source>
</evidence>
<dbReference type="Gene3D" id="3.40.50.2300">
    <property type="match status" value="1"/>
</dbReference>
<organism evidence="10">
    <name type="scientific">Caldithrix abyssi</name>
    <dbReference type="NCBI Taxonomy" id="187145"/>
    <lineage>
        <taxon>Bacteria</taxon>
        <taxon>Pseudomonadati</taxon>
        <taxon>Calditrichota</taxon>
        <taxon>Calditrichia</taxon>
        <taxon>Calditrichales</taxon>
        <taxon>Calditrichaceae</taxon>
        <taxon>Caldithrix</taxon>
    </lineage>
</organism>
<comment type="catalytic activity">
    <reaction evidence="1">
        <text>ATP + protein L-histidine = ADP + protein N-phospho-L-histidine.</text>
        <dbReference type="EC" id="2.7.13.3"/>
    </reaction>
</comment>
<keyword evidence="7" id="KW-0804">Transcription</keyword>
<dbReference type="SMART" id="SM00448">
    <property type="entry name" value="REC"/>
    <property type="match status" value="1"/>
</dbReference>
<keyword evidence="10" id="KW-0418">Kinase</keyword>
<dbReference type="InterPro" id="IPR003661">
    <property type="entry name" value="HisK_dim/P_dom"/>
</dbReference>
<dbReference type="InterPro" id="IPR011006">
    <property type="entry name" value="CheY-like_superfamily"/>
</dbReference>
<evidence type="ECO:0000259" key="9">
    <source>
        <dbReference type="PROSITE" id="PS50110"/>
    </source>
</evidence>
<dbReference type="GO" id="GO:0005829">
    <property type="term" value="C:cytosol"/>
    <property type="evidence" value="ECO:0007669"/>
    <property type="project" value="TreeGrafter"/>
</dbReference>
<dbReference type="EC" id="2.7.13.3" evidence="2"/>
<reference evidence="10" key="1">
    <citation type="journal article" date="2020" name="mSystems">
        <title>Genome- and Community-Level Interaction Insights into Carbon Utilization and Element Cycling Functions of Hydrothermarchaeota in Hydrothermal Sediment.</title>
        <authorList>
            <person name="Zhou Z."/>
            <person name="Liu Y."/>
            <person name="Xu W."/>
            <person name="Pan J."/>
            <person name="Luo Z.H."/>
            <person name="Li M."/>
        </authorList>
    </citation>
    <scope>NUCLEOTIDE SEQUENCE [LARGE SCALE GENOMIC DNA]</scope>
    <source>
        <strain evidence="10">HyVt-76</strain>
    </source>
</reference>
<evidence type="ECO:0000256" key="3">
    <source>
        <dbReference type="ARBA" id="ARBA00022553"/>
    </source>
</evidence>